<dbReference type="PANTHER" id="PTHR43369">
    <property type="entry name" value="PHOSPHORIBOSYLGLYCINAMIDE FORMYLTRANSFERASE"/>
    <property type="match status" value="1"/>
</dbReference>
<comment type="function">
    <text evidence="4">Catalyzes the transfer of a formyl group from 10-formyltetrahydrofolate to 5-phospho-ribosyl-glycinamide (GAR), producing 5-phospho-ribosyl-N-formylglycinamide (FGAR) and tetrahydrofolate.</text>
</comment>
<comment type="catalytic activity">
    <reaction evidence="4">
        <text>N(1)-(5-phospho-beta-D-ribosyl)glycinamide + (6R)-10-formyltetrahydrofolate = N(2)-formyl-N(1)-(5-phospho-beta-D-ribosyl)glycinamide + (6S)-5,6,7,8-tetrahydrofolate + H(+)</text>
        <dbReference type="Rhea" id="RHEA:15053"/>
        <dbReference type="ChEBI" id="CHEBI:15378"/>
        <dbReference type="ChEBI" id="CHEBI:57453"/>
        <dbReference type="ChEBI" id="CHEBI:143788"/>
        <dbReference type="ChEBI" id="CHEBI:147286"/>
        <dbReference type="ChEBI" id="CHEBI:195366"/>
        <dbReference type="EC" id="2.1.2.2"/>
    </reaction>
</comment>
<evidence type="ECO:0000256" key="3">
    <source>
        <dbReference type="ARBA" id="ARBA00022755"/>
    </source>
</evidence>
<evidence type="ECO:0000313" key="6">
    <source>
        <dbReference type="EMBL" id="EFA90987.1"/>
    </source>
</evidence>
<sequence length="211" mass="23523">MTKPTTTTASKRQPCNVAIFVSGSGTNCENIIRYFQDSLLVHVALVLSNKSDAYALVRAERLNVPTVVVSKAEFGKADEVLKILDEHHIDFIVLAGFLLMIPDYLIQSYHRRMINLHPALLPKFGGKGMYGHHVHEAVKAAGETETGFTVHWVSSVCDGGEIIAQFRTPLLPSDSVDDIAEKEHQLEMKHFPQVIEQVVREFLEENRISGS</sequence>
<feature type="site" description="Raises pKa of active site His" evidence="4">
    <location>
        <position position="158"/>
    </location>
</feature>
<dbReference type="AlphaFoldDB" id="D1W8V4"/>
<comment type="caution">
    <text evidence="6">The sequence shown here is derived from an EMBL/GenBank/DDBJ whole genome shotgun (WGS) entry which is preliminary data.</text>
</comment>
<keyword evidence="7" id="KW-1185">Reference proteome</keyword>
<feature type="binding site" evidence="4">
    <location>
        <position position="115"/>
    </location>
    <ligand>
        <name>(6R)-10-formyltetrahydrofolate</name>
        <dbReference type="ChEBI" id="CHEBI:195366"/>
    </ligand>
</feature>
<dbReference type="GO" id="GO:0006189">
    <property type="term" value="P:'de novo' IMP biosynthetic process"/>
    <property type="evidence" value="ECO:0007669"/>
    <property type="project" value="UniProtKB-UniRule"/>
</dbReference>
<accession>D1W8V4</accession>
<dbReference type="eggNOG" id="COG0299">
    <property type="taxonomic scope" value="Bacteria"/>
</dbReference>
<comment type="similarity">
    <text evidence="4">Belongs to the GART family.</text>
</comment>
<dbReference type="InterPro" id="IPR004607">
    <property type="entry name" value="GART"/>
</dbReference>
<evidence type="ECO:0000256" key="4">
    <source>
        <dbReference type="HAMAP-Rule" id="MF_01930"/>
    </source>
</evidence>
<comment type="caution">
    <text evidence="4">Lacks conserved residue(s) required for the propagation of feature annotation.</text>
</comment>
<dbReference type="GO" id="GO:0004644">
    <property type="term" value="F:phosphoribosylglycinamide formyltransferase activity"/>
    <property type="evidence" value="ECO:0007669"/>
    <property type="project" value="UniProtKB-UniRule"/>
</dbReference>
<dbReference type="Gene3D" id="3.40.50.170">
    <property type="entry name" value="Formyl transferase, N-terminal domain"/>
    <property type="match status" value="1"/>
</dbReference>
<organism evidence="6 7">
    <name type="scientific">Hoylesella buccalis ATCC 35310</name>
    <dbReference type="NCBI Taxonomy" id="679190"/>
    <lineage>
        <taxon>Bacteria</taxon>
        <taxon>Pseudomonadati</taxon>
        <taxon>Bacteroidota</taxon>
        <taxon>Bacteroidia</taxon>
        <taxon>Bacteroidales</taxon>
        <taxon>Prevotellaceae</taxon>
        <taxon>Hoylesella</taxon>
    </lineage>
</organism>
<protein>
    <recommendedName>
        <fullName evidence="4">Phosphoribosylglycinamide formyltransferase</fullName>
        <ecNumber evidence="4">2.1.2.2</ecNumber>
    </recommendedName>
    <alternativeName>
        <fullName evidence="4">5'-phosphoribosylglycinamide transformylase</fullName>
    </alternativeName>
    <alternativeName>
        <fullName evidence="4">GAR transformylase</fullName>
        <shortName evidence="4">GART</shortName>
    </alternativeName>
</protein>
<feature type="domain" description="Formyl transferase N-terminal" evidence="5">
    <location>
        <begin position="16"/>
        <end position="195"/>
    </location>
</feature>
<feature type="binding site" evidence="4">
    <location>
        <begin position="25"/>
        <end position="27"/>
    </location>
    <ligand>
        <name>N(1)-(5-phospho-beta-D-ribosyl)glycinamide</name>
        <dbReference type="ChEBI" id="CHEBI:143788"/>
    </ligand>
</feature>
<evidence type="ECO:0000313" key="7">
    <source>
        <dbReference type="Proteomes" id="UP000005283"/>
    </source>
</evidence>
<gene>
    <name evidence="4" type="primary">purN</name>
    <name evidence="6" type="ORF">HMPREF0650_1192</name>
</gene>
<dbReference type="CDD" id="cd08645">
    <property type="entry name" value="FMT_core_GART"/>
    <property type="match status" value="1"/>
</dbReference>
<feature type="binding site" evidence="4">
    <location>
        <position position="76"/>
    </location>
    <ligand>
        <name>(6R)-10-formyltetrahydrofolate</name>
        <dbReference type="ChEBI" id="CHEBI:195366"/>
    </ligand>
</feature>
<name>D1W8V4_9BACT</name>
<proteinExistence type="inferred from homology"/>
<dbReference type="InterPro" id="IPR036477">
    <property type="entry name" value="Formyl_transf_N_sf"/>
</dbReference>
<dbReference type="STRING" id="679190.HMPREF0650_1192"/>
<dbReference type="EC" id="2.1.2.2" evidence="4"/>
<dbReference type="SUPFAM" id="SSF53328">
    <property type="entry name" value="Formyltransferase"/>
    <property type="match status" value="1"/>
</dbReference>
<evidence type="ECO:0000256" key="1">
    <source>
        <dbReference type="ARBA" id="ARBA00005054"/>
    </source>
</evidence>
<keyword evidence="2 4" id="KW-0808">Transferase</keyword>
<feature type="active site" description="Proton donor" evidence="4">
    <location>
        <position position="117"/>
    </location>
</feature>
<dbReference type="PANTHER" id="PTHR43369:SF2">
    <property type="entry name" value="PHOSPHORIBOSYLGLYCINAMIDE FORMYLTRANSFERASE"/>
    <property type="match status" value="1"/>
</dbReference>
<dbReference type="Proteomes" id="UP000005283">
    <property type="component" value="Unassembled WGS sequence"/>
</dbReference>
<dbReference type="HAMAP" id="MF_01930">
    <property type="entry name" value="PurN"/>
    <property type="match status" value="1"/>
</dbReference>
<dbReference type="GO" id="GO:0005829">
    <property type="term" value="C:cytosol"/>
    <property type="evidence" value="ECO:0007669"/>
    <property type="project" value="TreeGrafter"/>
</dbReference>
<dbReference type="Pfam" id="PF00551">
    <property type="entry name" value="Formyl_trans_N"/>
    <property type="match status" value="1"/>
</dbReference>
<reference evidence="6 7" key="1">
    <citation type="submission" date="2009-12" db="EMBL/GenBank/DDBJ databases">
        <title>Genome Sequence of Prevotella buccalis ATCC 35310.</title>
        <authorList>
            <person name="Durkin A.S."/>
            <person name="Madupu R."/>
            <person name="Torralba M."/>
            <person name="Methe B."/>
            <person name="Sutton G."/>
            <person name="Strausberg R.L."/>
            <person name="Nelson K.E."/>
        </authorList>
    </citation>
    <scope>NUCLEOTIDE SEQUENCE [LARGE SCALE GENOMIC DNA]</scope>
    <source>
        <strain evidence="6 7">ATCC 35310</strain>
    </source>
</reference>
<keyword evidence="3 4" id="KW-0658">Purine biosynthesis</keyword>
<evidence type="ECO:0000259" key="5">
    <source>
        <dbReference type="Pfam" id="PF00551"/>
    </source>
</evidence>
<evidence type="ECO:0000256" key="2">
    <source>
        <dbReference type="ARBA" id="ARBA00022679"/>
    </source>
</evidence>
<dbReference type="UniPathway" id="UPA00074">
    <property type="reaction ID" value="UER00126"/>
</dbReference>
<dbReference type="EMBL" id="ADEG01000109">
    <property type="protein sequence ID" value="EFA90987.1"/>
    <property type="molecule type" value="Genomic_DNA"/>
</dbReference>
<dbReference type="InterPro" id="IPR002376">
    <property type="entry name" value="Formyl_transf_N"/>
</dbReference>
<dbReference type="RefSeq" id="WP_004350978.1">
    <property type="nucleotide sequence ID" value="NZ_ADEG01000109.1"/>
</dbReference>
<comment type="pathway">
    <text evidence="1 4">Purine metabolism; IMP biosynthesis via de novo pathway; N(2)-formyl-N(1)-(5-phospho-D-ribosyl)glycinamide from N(1)-(5-phospho-D-ribosyl)glycinamide (10-formyl THF route): step 1/1.</text>
</comment>